<dbReference type="Pfam" id="PF00111">
    <property type="entry name" value="Fer2"/>
    <property type="match status" value="1"/>
</dbReference>
<evidence type="ECO:0000313" key="11">
    <source>
        <dbReference type="EMBL" id="MBM9461253.1"/>
    </source>
</evidence>
<evidence type="ECO:0000256" key="3">
    <source>
        <dbReference type="ARBA" id="ARBA00022714"/>
    </source>
</evidence>
<evidence type="ECO:0000313" key="12">
    <source>
        <dbReference type="Proteomes" id="UP000663791"/>
    </source>
</evidence>
<evidence type="ECO:0000256" key="1">
    <source>
        <dbReference type="ARBA" id="ARBA00001974"/>
    </source>
</evidence>
<dbReference type="Pfam" id="PF00970">
    <property type="entry name" value="FAD_binding_6"/>
    <property type="match status" value="1"/>
</dbReference>
<dbReference type="Gene3D" id="3.40.50.80">
    <property type="entry name" value="Nucleotide-binding domain of ferredoxin-NADP reductase (FNR) module"/>
    <property type="match status" value="1"/>
</dbReference>
<gene>
    <name evidence="11" type="ORF">JK386_15225</name>
</gene>
<keyword evidence="5" id="KW-0274">FAD</keyword>
<dbReference type="InterPro" id="IPR050415">
    <property type="entry name" value="MRET"/>
</dbReference>
<dbReference type="Gene3D" id="2.40.30.10">
    <property type="entry name" value="Translation factors"/>
    <property type="match status" value="1"/>
</dbReference>
<feature type="domain" description="2Fe-2S ferredoxin-type" evidence="9">
    <location>
        <begin position="313"/>
        <end position="394"/>
    </location>
</feature>
<protein>
    <submittedName>
        <fullName evidence="11">Iron-sulfur cluster-binding domain-containing protein</fullName>
    </submittedName>
</protein>
<evidence type="ECO:0000256" key="4">
    <source>
        <dbReference type="ARBA" id="ARBA00022723"/>
    </source>
</evidence>
<sequence length="394" mass="42457">MTALIPEQAVPANPGSRLPVTRRVLDGVLRSRLTAALTTPHGVDRYLERFHPMWAAHDVRARIVSVHRENPSSDAAPVATLTLQPTTSWRGHRAGQHVLVGVELPGSARRLTRAFSISSPASAPGEQITLTIRAHAEGQVSSYLVSEARPGMILHLSQAQGEFTLAESPATPTANHLLFLTGGSGITPAMSMVRTLLRDGYDGHAGRRVTFLHYARSPEDQIFAEELAAIAAADNGVDVHLRHGEETFNELELRRLVPDFRNTDTWLCGPAGLVELVTEAYTDRDGVLAPRLRMEFFKPLVARAARGDQDVTGEVAFARSGLSAPADGTSLLEQAEALGLSPEHGCRMGICFSCTRTKVAGTTRNLLTGEESSLPDEEIRICVTAAAGDCQIDL</sequence>
<dbReference type="InterPro" id="IPR001433">
    <property type="entry name" value="OxRdtase_FAD/NAD-bd"/>
</dbReference>
<reference evidence="11" key="1">
    <citation type="submission" date="2021-01" db="EMBL/GenBank/DDBJ databases">
        <title>Novel species in genus Nocardioides.</title>
        <authorList>
            <person name="Zhang G."/>
        </authorList>
    </citation>
    <scope>NUCLEOTIDE SEQUENCE</scope>
    <source>
        <strain evidence="11">Zg-536</strain>
    </source>
</reference>
<keyword evidence="6" id="KW-0560">Oxidoreductase</keyword>
<keyword evidence="2" id="KW-0285">Flavoprotein</keyword>
<dbReference type="PANTHER" id="PTHR47354:SF6">
    <property type="entry name" value="NADH OXIDOREDUCTASE HCR"/>
    <property type="match status" value="1"/>
</dbReference>
<evidence type="ECO:0000259" key="10">
    <source>
        <dbReference type="PROSITE" id="PS51384"/>
    </source>
</evidence>
<dbReference type="PROSITE" id="PS51384">
    <property type="entry name" value="FAD_FR"/>
    <property type="match status" value="1"/>
</dbReference>
<dbReference type="PROSITE" id="PS51085">
    <property type="entry name" value="2FE2S_FER_2"/>
    <property type="match status" value="1"/>
</dbReference>
<dbReference type="SUPFAM" id="SSF52343">
    <property type="entry name" value="Ferredoxin reductase-like, C-terminal NADP-linked domain"/>
    <property type="match status" value="1"/>
</dbReference>
<evidence type="ECO:0000256" key="2">
    <source>
        <dbReference type="ARBA" id="ARBA00022630"/>
    </source>
</evidence>
<dbReference type="SUPFAM" id="SSF54292">
    <property type="entry name" value="2Fe-2S ferredoxin-like"/>
    <property type="match status" value="1"/>
</dbReference>
<dbReference type="InterPro" id="IPR017927">
    <property type="entry name" value="FAD-bd_FR_type"/>
</dbReference>
<name>A0A938Y715_9ACTN</name>
<comment type="caution">
    <text evidence="11">The sequence shown here is derived from an EMBL/GenBank/DDBJ whole genome shotgun (WGS) entry which is preliminary data.</text>
</comment>
<keyword evidence="7" id="KW-0408">Iron</keyword>
<evidence type="ECO:0000256" key="8">
    <source>
        <dbReference type="ARBA" id="ARBA00023014"/>
    </source>
</evidence>
<dbReference type="Gene3D" id="3.10.20.30">
    <property type="match status" value="1"/>
</dbReference>
<evidence type="ECO:0000256" key="7">
    <source>
        <dbReference type="ARBA" id="ARBA00023004"/>
    </source>
</evidence>
<dbReference type="InterPro" id="IPR008333">
    <property type="entry name" value="Cbr1-like_FAD-bd_dom"/>
</dbReference>
<accession>A0A938Y715</accession>
<dbReference type="InterPro" id="IPR036010">
    <property type="entry name" value="2Fe-2S_ferredoxin-like_sf"/>
</dbReference>
<evidence type="ECO:0000256" key="6">
    <source>
        <dbReference type="ARBA" id="ARBA00023002"/>
    </source>
</evidence>
<organism evidence="11 12">
    <name type="scientific">Nocardioides faecalis</name>
    <dbReference type="NCBI Taxonomy" id="2803858"/>
    <lineage>
        <taxon>Bacteria</taxon>
        <taxon>Bacillati</taxon>
        <taxon>Actinomycetota</taxon>
        <taxon>Actinomycetes</taxon>
        <taxon>Propionibacteriales</taxon>
        <taxon>Nocardioidaceae</taxon>
        <taxon>Nocardioides</taxon>
    </lineage>
</organism>
<dbReference type="SUPFAM" id="SSF63380">
    <property type="entry name" value="Riboflavin synthase domain-like"/>
    <property type="match status" value="1"/>
</dbReference>
<keyword evidence="12" id="KW-1185">Reference proteome</keyword>
<proteinExistence type="predicted"/>
<dbReference type="InterPro" id="IPR001041">
    <property type="entry name" value="2Fe-2S_ferredoxin-type"/>
</dbReference>
<keyword evidence="3" id="KW-0001">2Fe-2S</keyword>
<dbReference type="GO" id="GO:0051537">
    <property type="term" value="F:2 iron, 2 sulfur cluster binding"/>
    <property type="evidence" value="ECO:0007669"/>
    <property type="project" value="UniProtKB-KW"/>
</dbReference>
<dbReference type="GO" id="GO:0016491">
    <property type="term" value="F:oxidoreductase activity"/>
    <property type="evidence" value="ECO:0007669"/>
    <property type="project" value="UniProtKB-KW"/>
</dbReference>
<dbReference type="RefSeq" id="WP_205292571.1">
    <property type="nucleotide sequence ID" value="NZ_CP074406.1"/>
</dbReference>
<dbReference type="CDD" id="cd00207">
    <property type="entry name" value="fer2"/>
    <property type="match status" value="1"/>
</dbReference>
<dbReference type="PANTHER" id="PTHR47354">
    <property type="entry name" value="NADH OXIDOREDUCTASE HCR"/>
    <property type="match status" value="1"/>
</dbReference>
<feature type="domain" description="FAD-binding FR-type" evidence="10">
    <location>
        <begin position="56"/>
        <end position="166"/>
    </location>
</feature>
<dbReference type="PRINTS" id="PR00410">
    <property type="entry name" value="PHEHYDRXLASE"/>
</dbReference>
<dbReference type="Proteomes" id="UP000663791">
    <property type="component" value="Unassembled WGS sequence"/>
</dbReference>
<comment type="cofactor">
    <cofactor evidence="1">
        <name>FAD</name>
        <dbReference type="ChEBI" id="CHEBI:57692"/>
    </cofactor>
</comment>
<evidence type="ECO:0000259" key="9">
    <source>
        <dbReference type="PROSITE" id="PS51085"/>
    </source>
</evidence>
<evidence type="ECO:0000256" key="5">
    <source>
        <dbReference type="ARBA" id="ARBA00022827"/>
    </source>
</evidence>
<dbReference type="InterPro" id="IPR039261">
    <property type="entry name" value="FNR_nucleotide-bd"/>
</dbReference>
<keyword evidence="4" id="KW-0479">Metal-binding</keyword>
<keyword evidence="8" id="KW-0411">Iron-sulfur</keyword>
<dbReference type="InterPro" id="IPR017938">
    <property type="entry name" value="Riboflavin_synthase-like_b-brl"/>
</dbReference>
<dbReference type="Pfam" id="PF00175">
    <property type="entry name" value="NAD_binding_1"/>
    <property type="match status" value="1"/>
</dbReference>
<dbReference type="AlphaFoldDB" id="A0A938Y715"/>
<dbReference type="InterPro" id="IPR012675">
    <property type="entry name" value="Beta-grasp_dom_sf"/>
</dbReference>
<dbReference type="GO" id="GO:0046872">
    <property type="term" value="F:metal ion binding"/>
    <property type="evidence" value="ECO:0007669"/>
    <property type="project" value="UniProtKB-KW"/>
</dbReference>
<dbReference type="EMBL" id="JAERTX010000015">
    <property type="protein sequence ID" value="MBM9461253.1"/>
    <property type="molecule type" value="Genomic_DNA"/>
</dbReference>